<dbReference type="PANTHER" id="PTHR30015">
    <property type="entry name" value="MRR RESTRICTION SYSTEM PROTEIN"/>
    <property type="match status" value="1"/>
</dbReference>
<reference evidence="3 4" key="1">
    <citation type="submission" date="2014-06" db="EMBL/GenBank/DDBJ databases">
        <title>Whole Genome Sequences of Three Symbiotic Endozoicomonas Bacteria.</title>
        <authorList>
            <person name="Neave M.J."/>
            <person name="Apprill A."/>
            <person name="Voolstra C.R."/>
        </authorList>
    </citation>
    <scope>NUCLEOTIDE SEQUENCE [LARGE SCALE GENOMIC DNA]</scope>
    <source>
        <strain evidence="3 4">DSM 25634</strain>
    </source>
</reference>
<dbReference type="Pfam" id="PF04471">
    <property type="entry name" value="Mrr_cat"/>
    <property type="match status" value="1"/>
</dbReference>
<dbReference type="GO" id="GO:0015666">
    <property type="term" value="F:restriction endodeoxyribonuclease activity"/>
    <property type="evidence" value="ECO:0007669"/>
    <property type="project" value="TreeGrafter"/>
</dbReference>
<dbReference type="SUPFAM" id="SSF52980">
    <property type="entry name" value="Restriction endonuclease-like"/>
    <property type="match status" value="1"/>
</dbReference>
<dbReference type="GO" id="GO:0003677">
    <property type="term" value="F:DNA binding"/>
    <property type="evidence" value="ECO:0007669"/>
    <property type="project" value="InterPro"/>
</dbReference>
<feature type="domain" description="HTH HARE-type" evidence="2">
    <location>
        <begin position="4"/>
        <end position="82"/>
    </location>
</feature>
<dbReference type="InterPro" id="IPR052906">
    <property type="entry name" value="Type_IV_Methyl-Rstrct_Enzyme"/>
</dbReference>
<dbReference type="Pfam" id="PF05066">
    <property type="entry name" value="HARE-HTH"/>
    <property type="match status" value="1"/>
</dbReference>
<dbReference type="InterPro" id="IPR011856">
    <property type="entry name" value="tRNA_endonuc-like_dom_sf"/>
</dbReference>
<evidence type="ECO:0000313" key="3">
    <source>
        <dbReference type="EMBL" id="KEQ17853.1"/>
    </source>
</evidence>
<dbReference type="eggNOG" id="COG1715">
    <property type="taxonomic scope" value="Bacteria"/>
</dbReference>
<keyword evidence="4" id="KW-1185">Reference proteome</keyword>
<dbReference type="InterPro" id="IPR007560">
    <property type="entry name" value="Restrct_endonuc_IV_Mrr"/>
</dbReference>
<dbReference type="PANTHER" id="PTHR30015:SF7">
    <property type="entry name" value="TYPE IV METHYL-DIRECTED RESTRICTION ENZYME ECOKMRR"/>
    <property type="match status" value="1"/>
</dbReference>
<keyword evidence="1" id="KW-0804">Transcription</keyword>
<dbReference type="EMBL" id="JOKH01000002">
    <property type="protein sequence ID" value="KEQ17853.1"/>
    <property type="molecule type" value="Genomic_DNA"/>
</dbReference>
<dbReference type="RefSeq" id="WP_034834767.1">
    <property type="nucleotide sequence ID" value="NZ_JOKH01000002.1"/>
</dbReference>
<organism evidence="3 4">
    <name type="scientific">Endozoicomonas numazuensis</name>
    <dbReference type="NCBI Taxonomy" id="1137799"/>
    <lineage>
        <taxon>Bacteria</taxon>
        <taxon>Pseudomonadati</taxon>
        <taxon>Pseudomonadota</taxon>
        <taxon>Gammaproteobacteria</taxon>
        <taxon>Oceanospirillales</taxon>
        <taxon>Endozoicomonadaceae</taxon>
        <taxon>Endozoicomonas</taxon>
    </lineage>
</organism>
<sequence length="270" mass="30587">MEKRTIVQAAVAVLEKAAQPLTISEIHGEIVRNNLYTFNTPTPEQVLRVQVVRHCEGATWSNMAKKRFFQKVGDSRYALLSDKVEEKSPDPEIIQPESFSYIEEIKKLQELHLCQVKGHILDDLKRLSPYNFERFSAQLLSQYGFQDVSVTSVSNDGGIDAHGKLKVGLSYMNVAAQCKRYTRRNKVSRPEIDQFRGAIQGRYEQGIFFTTSEFTDGAQNASFQTGAVPIILIDGPQLAQIMIDHQIGVQRQEVPIFSYDMEMAISSMYD</sequence>
<accession>A0A081NHD0</accession>
<dbReference type="STRING" id="1137799.GZ78_09375"/>
<gene>
    <name evidence="3" type="ORF">GZ78_09375</name>
</gene>
<evidence type="ECO:0000256" key="1">
    <source>
        <dbReference type="ARBA" id="ARBA00023163"/>
    </source>
</evidence>
<dbReference type="PROSITE" id="PS51913">
    <property type="entry name" value="HTH_HARE"/>
    <property type="match status" value="1"/>
</dbReference>
<comment type="caution">
    <text evidence="3">The sequence shown here is derived from an EMBL/GenBank/DDBJ whole genome shotgun (WGS) entry which is preliminary data.</text>
</comment>
<dbReference type="InterPro" id="IPR007759">
    <property type="entry name" value="Asxl_HARE-HTH"/>
</dbReference>
<evidence type="ECO:0000313" key="4">
    <source>
        <dbReference type="Proteomes" id="UP000028073"/>
    </source>
</evidence>
<dbReference type="GO" id="GO:0006355">
    <property type="term" value="P:regulation of DNA-templated transcription"/>
    <property type="evidence" value="ECO:0007669"/>
    <property type="project" value="InterPro"/>
</dbReference>
<evidence type="ECO:0000259" key="2">
    <source>
        <dbReference type="PROSITE" id="PS51913"/>
    </source>
</evidence>
<dbReference type="AlphaFoldDB" id="A0A081NHD0"/>
<dbReference type="Proteomes" id="UP000028073">
    <property type="component" value="Unassembled WGS sequence"/>
</dbReference>
<name>A0A081NHD0_9GAMM</name>
<dbReference type="OrthoDB" id="9803736at2"/>
<dbReference type="GO" id="GO:0009307">
    <property type="term" value="P:DNA restriction-modification system"/>
    <property type="evidence" value="ECO:0007669"/>
    <property type="project" value="InterPro"/>
</dbReference>
<dbReference type="InterPro" id="IPR011335">
    <property type="entry name" value="Restrct_endonuc-II-like"/>
</dbReference>
<dbReference type="Gene3D" id="3.40.1350.10">
    <property type="match status" value="1"/>
</dbReference>
<proteinExistence type="predicted"/>
<protein>
    <recommendedName>
        <fullName evidence="2">HTH HARE-type domain-containing protein</fullName>
    </recommendedName>
</protein>